<feature type="domain" description="Glycosyltransferase 2-like" evidence="1">
    <location>
        <begin position="4"/>
        <end position="122"/>
    </location>
</feature>
<proteinExistence type="predicted"/>
<name>A0A414IMH7_BACUN</name>
<keyword evidence="2" id="KW-0808">Transferase</keyword>
<dbReference type="Pfam" id="PF00535">
    <property type="entry name" value="Glycos_transf_2"/>
    <property type="match status" value="1"/>
</dbReference>
<dbReference type="RefSeq" id="WP_050756866.1">
    <property type="nucleotide sequence ID" value="NZ_BAABXG010000001.1"/>
</dbReference>
<evidence type="ECO:0000313" key="2">
    <source>
        <dbReference type="EMBL" id="RHE25576.1"/>
    </source>
</evidence>
<comment type="caution">
    <text evidence="2">The sequence shown here is derived from an EMBL/GenBank/DDBJ whole genome shotgun (WGS) entry which is preliminary data.</text>
</comment>
<dbReference type="InterPro" id="IPR029044">
    <property type="entry name" value="Nucleotide-diphossugar_trans"/>
</dbReference>
<dbReference type="PANTHER" id="PTHR43179:SF7">
    <property type="entry name" value="RHAMNOSYLTRANSFERASE WBBL"/>
    <property type="match status" value="1"/>
</dbReference>
<evidence type="ECO:0000313" key="3">
    <source>
        <dbReference type="Proteomes" id="UP000283601"/>
    </source>
</evidence>
<gene>
    <name evidence="2" type="ORF">DW758_00430</name>
</gene>
<dbReference type="GO" id="GO:0016740">
    <property type="term" value="F:transferase activity"/>
    <property type="evidence" value="ECO:0007669"/>
    <property type="project" value="UniProtKB-KW"/>
</dbReference>
<accession>A0A414IMH7</accession>
<sequence>MDVSVIIVNYKTCELTLQCLRSLFKYTHGVKMEVIVVDNASQDDTPYSIRREFPQVRVVESQENLGFGKANNLGNTYAIGKYLFLLNSDTIVIHNIVRQFFEFMETHPEYVSCGGNLLDRDGVNCNVGGDFPSVMQEFLSIGFHRLVPRWFKNRYTLSKSVADSGMDDICYVIGADMFIYKEIFDRFQGFDPAIFMYYEETDLYYRMHLEGLRSCILPYAPLIHLEGGSFGSHSRFFNLRKTEMLLCSKCYFFRKHYSHKAVMAMKCCVAIGAIIRPHRYKCNLLGFLKKVIKE</sequence>
<dbReference type="SUPFAM" id="SSF53448">
    <property type="entry name" value="Nucleotide-diphospho-sugar transferases"/>
    <property type="match status" value="1"/>
</dbReference>
<dbReference type="EMBL" id="QSJZ01000001">
    <property type="protein sequence ID" value="RHE25576.1"/>
    <property type="molecule type" value="Genomic_DNA"/>
</dbReference>
<reference evidence="2 3" key="1">
    <citation type="submission" date="2018-08" db="EMBL/GenBank/DDBJ databases">
        <title>A genome reference for cultivated species of the human gut microbiota.</title>
        <authorList>
            <person name="Zou Y."/>
            <person name="Xue W."/>
            <person name="Luo G."/>
        </authorList>
    </citation>
    <scope>NUCLEOTIDE SEQUENCE [LARGE SCALE GENOMIC DNA]</scope>
    <source>
        <strain evidence="2 3">AM29-12AC</strain>
    </source>
</reference>
<dbReference type="Proteomes" id="UP000283601">
    <property type="component" value="Unassembled WGS sequence"/>
</dbReference>
<organism evidence="2 3">
    <name type="scientific">Bacteroides uniformis</name>
    <dbReference type="NCBI Taxonomy" id="820"/>
    <lineage>
        <taxon>Bacteria</taxon>
        <taxon>Pseudomonadati</taxon>
        <taxon>Bacteroidota</taxon>
        <taxon>Bacteroidia</taxon>
        <taxon>Bacteroidales</taxon>
        <taxon>Bacteroidaceae</taxon>
        <taxon>Bacteroides</taxon>
    </lineage>
</organism>
<dbReference type="PANTHER" id="PTHR43179">
    <property type="entry name" value="RHAMNOSYLTRANSFERASE WBBL"/>
    <property type="match status" value="1"/>
</dbReference>
<dbReference type="Gene3D" id="3.90.550.10">
    <property type="entry name" value="Spore Coat Polysaccharide Biosynthesis Protein SpsA, Chain A"/>
    <property type="match status" value="1"/>
</dbReference>
<dbReference type="InterPro" id="IPR001173">
    <property type="entry name" value="Glyco_trans_2-like"/>
</dbReference>
<protein>
    <submittedName>
        <fullName evidence="2">Glycosyltransferase family 2 protein</fullName>
    </submittedName>
</protein>
<dbReference type="AlphaFoldDB" id="A0A414IMH7"/>
<dbReference type="CDD" id="cd04186">
    <property type="entry name" value="GT_2_like_c"/>
    <property type="match status" value="1"/>
</dbReference>
<evidence type="ECO:0000259" key="1">
    <source>
        <dbReference type="Pfam" id="PF00535"/>
    </source>
</evidence>